<dbReference type="GO" id="GO:0003677">
    <property type="term" value="F:DNA binding"/>
    <property type="evidence" value="ECO:0007669"/>
    <property type="project" value="UniProtKB-KW"/>
</dbReference>
<feature type="region of interest" description="Disordered" evidence="9">
    <location>
        <begin position="378"/>
        <end position="443"/>
    </location>
</feature>
<proteinExistence type="predicted"/>
<dbReference type="InterPro" id="IPR001739">
    <property type="entry name" value="Methyl_CpG_DNA-bd"/>
</dbReference>
<evidence type="ECO:0000256" key="1">
    <source>
        <dbReference type="ARBA" id="ARBA00004123"/>
    </source>
</evidence>
<evidence type="ECO:0000256" key="4">
    <source>
        <dbReference type="ARBA" id="ARBA00022833"/>
    </source>
</evidence>
<dbReference type="OrthoDB" id="10072024at2759"/>
<keyword evidence="10" id="KW-0732">Signal</keyword>
<keyword evidence="14" id="KW-1185">Reference proteome</keyword>
<dbReference type="PANTHER" id="PTHR12396">
    <property type="entry name" value="METHYL-CPG BINDING PROTEIN, MBD"/>
    <property type="match status" value="1"/>
</dbReference>
<evidence type="ECO:0000256" key="6">
    <source>
        <dbReference type="ARBA" id="ARBA00023125"/>
    </source>
</evidence>
<dbReference type="SUPFAM" id="SSF54171">
    <property type="entry name" value="DNA-binding domain"/>
    <property type="match status" value="1"/>
</dbReference>
<evidence type="ECO:0000256" key="7">
    <source>
        <dbReference type="ARBA" id="ARBA00023163"/>
    </source>
</evidence>
<dbReference type="InterPro" id="IPR016177">
    <property type="entry name" value="DNA-bd_dom_sf"/>
</dbReference>
<dbReference type="GO" id="GO:0005634">
    <property type="term" value="C:nucleus"/>
    <property type="evidence" value="ECO:0007669"/>
    <property type="project" value="UniProtKB-SubCell"/>
</dbReference>
<organism evidence="13 14">
    <name type="scientific">Oryza meyeriana var. granulata</name>
    <dbReference type="NCBI Taxonomy" id="110450"/>
    <lineage>
        <taxon>Eukaryota</taxon>
        <taxon>Viridiplantae</taxon>
        <taxon>Streptophyta</taxon>
        <taxon>Embryophyta</taxon>
        <taxon>Tracheophyta</taxon>
        <taxon>Spermatophyta</taxon>
        <taxon>Magnoliopsida</taxon>
        <taxon>Liliopsida</taxon>
        <taxon>Poales</taxon>
        <taxon>Poaceae</taxon>
        <taxon>BOP clade</taxon>
        <taxon>Oryzoideae</taxon>
        <taxon>Oryzeae</taxon>
        <taxon>Oryzinae</taxon>
        <taxon>Oryza</taxon>
        <taxon>Oryza meyeriana</taxon>
    </lineage>
</organism>
<protein>
    <recommendedName>
        <fullName evidence="15">MBD domain-containing protein</fullName>
    </recommendedName>
</protein>
<reference evidence="13 14" key="1">
    <citation type="submission" date="2019-11" db="EMBL/GenBank/DDBJ databases">
        <title>Whole genome sequence of Oryza granulata.</title>
        <authorList>
            <person name="Li W."/>
        </authorList>
    </citation>
    <scope>NUCLEOTIDE SEQUENCE [LARGE SCALE GENOMIC DNA]</scope>
    <source>
        <strain evidence="14">cv. Menghai</strain>
        <tissue evidence="13">Leaf</tissue>
    </source>
</reference>
<comment type="caution">
    <text evidence="13">The sequence shown here is derived from an EMBL/GenBank/DDBJ whole genome shotgun (WGS) entry which is preliminary data.</text>
</comment>
<dbReference type="Gene3D" id="3.30.40.100">
    <property type="match status" value="1"/>
</dbReference>
<accession>A0A6G1F702</accession>
<keyword evidence="3" id="KW-0863">Zinc-finger</keyword>
<keyword evidence="4" id="KW-0862">Zinc</keyword>
<dbReference type="Proteomes" id="UP000479710">
    <property type="component" value="Unassembled WGS sequence"/>
</dbReference>
<evidence type="ECO:0000256" key="9">
    <source>
        <dbReference type="SAM" id="MobiDB-lite"/>
    </source>
</evidence>
<keyword evidence="2" id="KW-0479">Metal-binding</keyword>
<evidence type="ECO:0000256" key="10">
    <source>
        <dbReference type="SAM" id="SignalP"/>
    </source>
</evidence>
<evidence type="ECO:0000256" key="3">
    <source>
        <dbReference type="ARBA" id="ARBA00022771"/>
    </source>
</evidence>
<evidence type="ECO:0000259" key="12">
    <source>
        <dbReference type="PROSITE" id="PS51050"/>
    </source>
</evidence>
<dbReference type="CDD" id="cd01396">
    <property type="entry name" value="MeCP2_MBD"/>
    <property type="match status" value="1"/>
</dbReference>
<evidence type="ECO:0000256" key="8">
    <source>
        <dbReference type="ARBA" id="ARBA00023242"/>
    </source>
</evidence>
<keyword evidence="7" id="KW-0804">Transcription</keyword>
<keyword evidence="5" id="KW-0805">Transcription regulation</keyword>
<gene>
    <name evidence="13" type="ORF">E2562_011950</name>
</gene>
<dbReference type="PANTHER" id="PTHR12396:SF45">
    <property type="entry name" value="OS06G0702100 PROTEIN"/>
    <property type="match status" value="1"/>
</dbReference>
<dbReference type="AlphaFoldDB" id="A0A6G1F702"/>
<dbReference type="SMART" id="SM00391">
    <property type="entry name" value="MBD"/>
    <property type="match status" value="1"/>
</dbReference>
<dbReference type="PROSITE" id="PS50982">
    <property type="entry name" value="MBD"/>
    <property type="match status" value="1"/>
</dbReference>
<dbReference type="Pfam" id="PF01429">
    <property type="entry name" value="MBD"/>
    <property type="match status" value="1"/>
</dbReference>
<dbReference type="EMBL" id="SPHZ02000001">
    <property type="protein sequence ID" value="KAF0932644.1"/>
    <property type="molecule type" value="Genomic_DNA"/>
</dbReference>
<evidence type="ECO:0000259" key="11">
    <source>
        <dbReference type="PROSITE" id="PS50982"/>
    </source>
</evidence>
<evidence type="ECO:0000256" key="5">
    <source>
        <dbReference type="ARBA" id="ARBA00023015"/>
    </source>
</evidence>
<comment type="subcellular location">
    <subcellularLocation>
        <location evidence="1">Nucleus</location>
    </subcellularLocation>
</comment>
<feature type="chain" id="PRO_5026110653" description="MBD domain-containing protein" evidence="10">
    <location>
        <begin position="19"/>
        <end position="443"/>
    </location>
</feature>
<evidence type="ECO:0008006" key="15">
    <source>
        <dbReference type="Google" id="ProtNLM"/>
    </source>
</evidence>
<feature type="domain" description="MBD" evidence="11">
    <location>
        <begin position="252"/>
        <end position="326"/>
    </location>
</feature>
<dbReference type="InterPro" id="IPR011124">
    <property type="entry name" value="Znf_CW"/>
</dbReference>
<keyword evidence="8" id="KW-0539">Nucleus</keyword>
<evidence type="ECO:0000313" key="13">
    <source>
        <dbReference type="EMBL" id="KAF0932644.1"/>
    </source>
</evidence>
<dbReference type="Pfam" id="PF07496">
    <property type="entry name" value="zf-CW"/>
    <property type="match status" value="1"/>
</dbReference>
<name>A0A6G1F702_9ORYZ</name>
<feature type="compositionally biased region" description="Basic and acidic residues" evidence="9">
    <location>
        <begin position="389"/>
        <end position="398"/>
    </location>
</feature>
<dbReference type="GO" id="GO:0008270">
    <property type="term" value="F:zinc ion binding"/>
    <property type="evidence" value="ECO:0007669"/>
    <property type="project" value="UniProtKB-KW"/>
</dbReference>
<evidence type="ECO:0000313" key="14">
    <source>
        <dbReference type="Proteomes" id="UP000479710"/>
    </source>
</evidence>
<feature type="domain" description="CW-type" evidence="12">
    <location>
        <begin position="187"/>
        <end position="246"/>
    </location>
</feature>
<dbReference type="Gene3D" id="3.30.890.10">
    <property type="entry name" value="Methyl-cpg-binding Protein 2, Chain A"/>
    <property type="match status" value="1"/>
</dbReference>
<feature type="non-terminal residue" evidence="13">
    <location>
        <position position="1"/>
    </location>
</feature>
<sequence length="443" mass="50461">LLLLLLSLGVAGAPHSLGDIAKISFSCNELYLEHWISESKRSCWAPSCRNRSGLVPLSCLLWLVACMWTSISFVMTSKVKNSYLMRTFQGHNPKTIKVHSRMSQASKKKPRKFYDTVKVHIIDDDSDGDENIHKDYSMEDTSKHLVLYNPEITYDKQGEVEVTEPIGKCTSLDRRFMKPKHGYNTVLPSIGAYTVQCARCFKWRIIPTKEKYEELRESICQEVFLCERAREWNRVLSCADPEDISQDGSRVWAIDKPNISQPPPGWDREVRIRGEGCSRFADVYYTSPTGKKLRSLVEIGRYLAENPHYIRKGVNLTQFSFSTPKPLQEDYVRKHTYATAPELPEFLETAQVDPLCRAAPPTRRELLGELGTATSRSVDVNQSEVSDTVDLHQPKESEPLALRTKKKTTKQGRMPPRERQLTPPGSSKDQSGGYLHDVEYVSQ</sequence>
<evidence type="ECO:0000256" key="2">
    <source>
        <dbReference type="ARBA" id="ARBA00022723"/>
    </source>
</evidence>
<dbReference type="PROSITE" id="PS51050">
    <property type="entry name" value="ZF_CW"/>
    <property type="match status" value="1"/>
</dbReference>
<keyword evidence="6" id="KW-0238">DNA-binding</keyword>
<feature type="signal peptide" evidence="10">
    <location>
        <begin position="1"/>
        <end position="18"/>
    </location>
</feature>